<dbReference type="GeneID" id="20646709"/>
<dbReference type="SUPFAM" id="SSF48403">
    <property type="entry name" value="Ankyrin repeat"/>
    <property type="match status" value="2"/>
</dbReference>
<dbReference type="AlphaFoldDB" id="G4ZPD6"/>
<dbReference type="InParanoid" id="G4ZPD6"/>
<feature type="compositionally biased region" description="Low complexity" evidence="1">
    <location>
        <begin position="28"/>
        <end position="37"/>
    </location>
</feature>
<dbReference type="OMA" id="NIEDMVY"/>
<dbReference type="InterPro" id="IPR002110">
    <property type="entry name" value="Ankyrin_rpt"/>
</dbReference>
<dbReference type="Gene3D" id="1.25.40.20">
    <property type="entry name" value="Ankyrin repeat-containing domain"/>
    <property type="match status" value="2"/>
</dbReference>
<feature type="region of interest" description="Disordered" evidence="1">
    <location>
        <begin position="69"/>
        <end position="125"/>
    </location>
</feature>
<feature type="compositionally biased region" description="Acidic residues" evidence="1">
    <location>
        <begin position="91"/>
        <end position="124"/>
    </location>
</feature>
<dbReference type="Pfam" id="PF12796">
    <property type="entry name" value="Ank_2"/>
    <property type="match status" value="1"/>
</dbReference>
<name>G4ZPD6_PHYSP</name>
<feature type="region of interest" description="Disordered" evidence="1">
    <location>
        <begin position="1"/>
        <end position="42"/>
    </location>
</feature>
<dbReference type="InterPro" id="IPR052050">
    <property type="entry name" value="SecEffector_AnkRepeat"/>
</dbReference>
<sequence>MKHNRREDGTGPPAALSPRKRLKPVPLPQEVQQQPTVRNLVEQFAMSPEEALQEAAATNQYLNETYGDVVFRGGKGGKAAEKKEENRTGDSDDDADAEEEQQEDEEETEDGDDGESDDAEEVADNDCPLACAIKKGRMDMVKYLYANKGHRASSLEMVSIAAATNGPFEAVKLLDDGGVYAGASAEAFEFAAGGGQVEIMKFFQSKEDFDAASLGDSLVMAASFGKADVVRYLYSIEGFKPATAPIDEVLAQAAGKGRLEVVKILNTKENLSREATEKAFARAVTAHTAVSDQAGVVKYLYATGRISPSFIRGCFVAAAQISSVEVVELLYAKGSISPDVVEAAFSHAGETYIVARLYNSGYVSRELMARESKSIRPGHVRVVRFLRQNLRKSSPQVAAQKRTTEPKDVYDTAAYDFHQLKCVKTEWFARDIQALPHVTKLIDLFAMSAETAAMEAAATGQVLLLVGTLDAMRCLVSLYRDPTLEALKQALDNDHHKIVRLVCEAIECKKSLPWAVENGQLEVVKAIYEFHYQDGDIHLPDVYQAVLAVASAGDLPIVQFLIEKYGEELYPERSGAVGGRPLTRAIEEGRVEIAKYLYTNNAFLASAFDMIFSAAATHGPIELVQLMCSDERCDACLRKKGFVLAAGGGQSAIMEFFRSKEGVDASVVSEAFVRTAGCGQTRIVEQLYASEGHEALTAIDEAAILASGGGHLEVVKFFDNKEHVTEELGVKMFQSAATDEGLKDVSSDDHVGVLEYLYSKGWISMDAIAEIFPEAASYSSTEVVEFLFNTGPMPSDVVDEAFEEARCGNSAPVVEFLCKTGAVSSELIEEVFIEAAGENAIYFVETLYNSGRTSQELLERALRVAPDDDDHSIVQLFLRRKKAAE</sequence>
<protein>
    <submittedName>
        <fullName evidence="2">Uncharacterized protein</fullName>
    </submittedName>
</protein>
<dbReference type="Proteomes" id="UP000002640">
    <property type="component" value="Unassembled WGS sequence"/>
</dbReference>
<gene>
    <name evidence="2" type="ORF">PHYSODRAFT_333714</name>
</gene>
<organism evidence="2 3">
    <name type="scientific">Phytophthora sojae (strain P6497)</name>
    <name type="common">Soybean stem and root rot agent</name>
    <name type="synonym">Phytophthora megasperma f. sp. glycines</name>
    <dbReference type="NCBI Taxonomy" id="1094619"/>
    <lineage>
        <taxon>Eukaryota</taxon>
        <taxon>Sar</taxon>
        <taxon>Stramenopiles</taxon>
        <taxon>Oomycota</taxon>
        <taxon>Peronosporomycetes</taxon>
        <taxon>Peronosporales</taxon>
        <taxon>Peronosporaceae</taxon>
        <taxon>Phytophthora</taxon>
    </lineage>
</organism>
<evidence type="ECO:0000256" key="1">
    <source>
        <dbReference type="SAM" id="MobiDB-lite"/>
    </source>
</evidence>
<dbReference type="KEGG" id="psoj:PHYSODRAFT_333714"/>
<proteinExistence type="predicted"/>
<evidence type="ECO:0000313" key="2">
    <source>
        <dbReference type="EMBL" id="EGZ15470.1"/>
    </source>
</evidence>
<dbReference type="PANTHER" id="PTHR46586:SF3">
    <property type="entry name" value="ANKYRIN REPEAT-CONTAINING PROTEIN"/>
    <property type="match status" value="1"/>
</dbReference>
<reference evidence="2 3" key="1">
    <citation type="journal article" date="2006" name="Science">
        <title>Phytophthora genome sequences uncover evolutionary origins and mechanisms of pathogenesis.</title>
        <authorList>
            <person name="Tyler B.M."/>
            <person name="Tripathy S."/>
            <person name="Zhang X."/>
            <person name="Dehal P."/>
            <person name="Jiang R.H."/>
            <person name="Aerts A."/>
            <person name="Arredondo F.D."/>
            <person name="Baxter L."/>
            <person name="Bensasson D."/>
            <person name="Beynon J.L."/>
            <person name="Chapman J."/>
            <person name="Damasceno C.M."/>
            <person name="Dorrance A.E."/>
            <person name="Dou D."/>
            <person name="Dickerman A.W."/>
            <person name="Dubchak I.L."/>
            <person name="Garbelotto M."/>
            <person name="Gijzen M."/>
            <person name="Gordon S.G."/>
            <person name="Govers F."/>
            <person name="Grunwald N.J."/>
            <person name="Huang W."/>
            <person name="Ivors K.L."/>
            <person name="Jones R.W."/>
            <person name="Kamoun S."/>
            <person name="Krampis K."/>
            <person name="Lamour K.H."/>
            <person name="Lee M.K."/>
            <person name="McDonald W.H."/>
            <person name="Medina M."/>
            <person name="Meijer H.J."/>
            <person name="Nordberg E.K."/>
            <person name="Maclean D.J."/>
            <person name="Ospina-Giraldo M.D."/>
            <person name="Morris P.F."/>
            <person name="Phuntumart V."/>
            <person name="Putnam N.H."/>
            <person name="Rash S."/>
            <person name="Rose J.K."/>
            <person name="Sakihama Y."/>
            <person name="Salamov A.A."/>
            <person name="Savidor A."/>
            <person name="Scheuring C.F."/>
            <person name="Smith B.M."/>
            <person name="Sobral B.W."/>
            <person name="Terry A."/>
            <person name="Torto-Alalibo T.A."/>
            <person name="Win J."/>
            <person name="Xu Z."/>
            <person name="Zhang H."/>
            <person name="Grigoriev I.V."/>
            <person name="Rokhsar D.S."/>
            <person name="Boore J.L."/>
        </authorList>
    </citation>
    <scope>NUCLEOTIDE SEQUENCE [LARGE SCALE GENOMIC DNA]</scope>
    <source>
        <strain evidence="2 3">P6497</strain>
    </source>
</reference>
<dbReference type="EMBL" id="JH159155">
    <property type="protein sequence ID" value="EGZ15470.1"/>
    <property type="molecule type" value="Genomic_DNA"/>
</dbReference>
<accession>G4ZPD6</accession>
<dbReference type="RefSeq" id="XP_009529219.1">
    <property type="nucleotide sequence ID" value="XM_009530924.1"/>
</dbReference>
<dbReference type="InterPro" id="IPR036770">
    <property type="entry name" value="Ankyrin_rpt-contain_sf"/>
</dbReference>
<feature type="compositionally biased region" description="Basic and acidic residues" evidence="1">
    <location>
        <begin position="78"/>
        <end position="90"/>
    </location>
</feature>
<dbReference type="SMR" id="G4ZPD6"/>
<evidence type="ECO:0000313" key="3">
    <source>
        <dbReference type="Proteomes" id="UP000002640"/>
    </source>
</evidence>
<keyword evidence="3" id="KW-1185">Reference proteome</keyword>
<dbReference type="PANTHER" id="PTHR46586">
    <property type="entry name" value="ANKYRIN REPEAT-CONTAINING PROTEIN"/>
    <property type="match status" value="1"/>
</dbReference>